<evidence type="ECO:0008006" key="8">
    <source>
        <dbReference type="Google" id="ProtNLM"/>
    </source>
</evidence>
<evidence type="ECO:0000256" key="1">
    <source>
        <dbReference type="ARBA" id="ARBA00004141"/>
    </source>
</evidence>
<evidence type="ECO:0000313" key="6">
    <source>
        <dbReference type="EMBL" id="KKR11877.1"/>
    </source>
</evidence>
<dbReference type="PATRIC" id="fig|1618550.3.peg.163"/>
<keyword evidence="3 5" id="KW-1133">Transmembrane helix</keyword>
<accession>A0A0G0RDX3</accession>
<dbReference type="EMBL" id="LBWP01000002">
    <property type="protein sequence ID" value="KKR11877.1"/>
    <property type="molecule type" value="Genomic_DNA"/>
</dbReference>
<dbReference type="STRING" id="1618550.UT39_C0002G0058"/>
<dbReference type="PANTHER" id="PTHR36460:SF1">
    <property type="entry name" value="UPF0132 DOMAIN PROTEIN (AFU_ORTHOLOGUE AFUA_3G10255)"/>
    <property type="match status" value="1"/>
</dbReference>
<proteinExistence type="predicted"/>
<dbReference type="Pfam" id="PF09685">
    <property type="entry name" value="MamF_MmsF"/>
    <property type="match status" value="1"/>
</dbReference>
<evidence type="ECO:0000256" key="4">
    <source>
        <dbReference type="ARBA" id="ARBA00023136"/>
    </source>
</evidence>
<keyword evidence="2 5" id="KW-0812">Transmembrane</keyword>
<comment type="caution">
    <text evidence="6">The sequence shown here is derived from an EMBL/GenBank/DDBJ whole genome shotgun (WGS) entry which is preliminary data.</text>
</comment>
<keyword evidence="4 5" id="KW-0472">Membrane</keyword>
<protein>
    <recommendedName>
        <fullName evidence="8">DUF4870 domain-containing protein</fullName>
    </recommendedName>
</protein>
<evidence type="ECO:0000256" key="2">
    <source>
        <dbReference type="ARBA" id="ARBA00022692"/>
    </source>
</evidence>
<dbReference type="InterPro" id="IPR019109">
    <property type="entry name" value="MamF_MmsF"/>
</dbReference>
<dbReference type="GO" id="GO:0016020">
    <property type="term" value="C:membrane"/>
    <property type="evidence" value="ECO:0007669"/>
    <property type="project" value="UniProtKB-SubCell"/>
</dbReference>
<comment type="subcellular location">
    <subcellularLocation>
        <location evidence="1">Membrane</location>
        <topology evidence="1">Multi-pass membrane protein</topology>
    </subcellularLocation>
</comment>
<evidence type="ECO:0000313" key="7">
    <source>
        <dbReference type="Proteomes" id="UP000034246"/>
    </source>
</evidence>
<feature type="transmembrane region" description="Helical" evidence="5">
    <location>
        <begin position="15"/>
        <end position="34"/>
    </location>
</feature>
<reference evidence="6 7" key="1">
    <citation type="journal article" date="2015" name="Nature">
        <title>rRNA introns, odd ribosomes, and small enigmatic genomes across a large radiation of phyla.</title>
        <authorList>
            <person name="Brown C.T."/>
            <person name="Hug L.A."/>
            <person name="Thomas B.C."/>
            <person name="Sharon I."/>
            <person name="Castelle C.J."/>
            <person name="Singh A."/>
            <person name="Wilkins M.J."/>
            <person name="Williams K.H."/>
            <person name="Banfield J.F."/>
        </authorList>
    </citation>
    <scope>NUCLEOTIDE SEQUENCE [LARGE SCALE GENOMIC DNA]</scope>
</reference>
<dbReference type="AlphaFoldDB" id="A0A0G0RDX3"/>
<name>A0A0G0RDX3_9BACT</name>
<gene>
    <name evidence="6" type="ORF">UT39_C0002G0058</name>
</gene>
<dbReference type="PANTHER" id="PTHR36460">
    <property type="entry name" value="UPF0132 DOMAIN PROTEIN (AFU_ORTHOLOGUE AFUA_3G10255)"/>
    <property type="match status" value="1"/>
</dbReference>
<dbReference type="Proteomes" id="UP000034246">
    <property type="component" value="Unassembled WGS sequence"/>
</dbReference>
<evidence type="ECO:0000256" key="5">
    <source>
        <dbReference type="SAM" id="Phobius"/>
    </source>
</evidence>
<organism evidence="6 7">
    <name type="scientific">Candidatus Woesebacteria bacterium GW2011_GWA1_39_21</name>
    <dbReference type="NCBI Taxonomy" id="1618550"/>
    <lineage>
        <taxon>Bacteria</taxon>
        <taxon>Candidatus Woeseibacteriota</taxon>
    </lineage>
</organism>
<feature type="transmembrane region" description="Helical" evidence="5">
    <location>
        <begin position="46"/>
        <end position="67"/>
    </location>
</feature>
<evidence type="ECO:0000256" key="3">
    <source>
        <dbReference type="ARBA" id="ARBA00022989"/>
    </source>
</evidence>
<feature type="transmembrane region" description="Helical" evidence="5">
    <location>
        <begin position="73"/>
        <end position="90"/>
    </location>
</feature>
<sequence>MADDKKGVTGLPKNTAGALSYVLGPLSGVVFLILEKDPFVKFHAMQSIVVFGVIFILQWAFAITIFLAPLSGLLAILAFVAWLMLIYKAWRGEEWEVPLLGKYARIFVKKV</sequence>